<dbReference type="EMBL" id="CABFNO020001467">
    <property type="protein sequence ID" value="CAG9989555.1"/>
    <property type="molecule type" value="Genomic_DNA"/>
</dbReference>
<feature type="chain" id="PRO_5040510526" evidence="1">
    <location>
        <begin position="25"/>
        <end position="191"/>
    </location>
</feature>
<keyword evidence="3" id="KW-1185">Reference proteome</keyword>
<reference evidence="2" key="1">
    <citation type="submission" date="2021-10" db="EMBL/GenBank/DDBJ databases">
        <authorList>
            <person name="Piombo E."/>
        </authorList>
    </citation>
    <scope>NUCLEOTIDE SEQUENCE</scope>
</reference>
<protein>
    <submittedName>
        <fullName evidence="2">Uncharacterized protein</fullName>
    </submittedName>
</protein>
<dbReference type="AlphaFoldDB" id="A0A9N9UF42"/>
<accession>A0A9N9UF42</accession>
<feature type="signal peptide" evidence="1">
    <location>
        <begin position="1"/>
        <end position="24"/>
    </location>
</feature>
<sequence>MRFQILTLASALLTAASPVAQVTADPVSALPSPPDIYSAGNIEQRVDSVVTAAGQTLAKVQQLRSGTNIQLIGPAIVEHFGKLSEKNAAGSVIFNIIPQYDYSTEQQQKICASYEQLLTLEYEIVKAFFDHAKLTTGTNFQGHLHAQLRVFQGSIDKYNKGLAKQLPVCADDIRNEYIKLAATTQLAISLI</sequence>
<comment type="caution">
    <text evidence="2">The sequence shown here is derived from an EMBL/GenBank/DDBJ whole genome shotgun (WGS) entry which is preliminary data.</text>
</comment>
<name>A0A9N9UF42_9HYPO</name>
<evidence type="ECO:0000313" key="2">
    <source>
        <dbReference type="EMBL" id="CAG9989555.1"/>
    </source>
</evidence>
<proteinExistence type="predicted"/>
<evidence type="ECO:0000256" key="1">
    <source>
        <dbReference type="SAM" id="SignalP"/>
    </source>
</evidence>
<evidence type="ECO:0000313" key="3">
    <source>
        <dbReference type="Proteomes" id="UP000754883"/>
    </source>
</evidence>
<dbReference type="OrthoDB" id="5136760at2759"/>
<gene>
    <name evidence="2" type="ORF">CBYS24578_00005249</name>
</gene>
<keyword evidence="1" id="KW-0732">Signal</keyword>
<organism evidence="2 3">
    <name type="scientific">Clonostachys byssicola</name>
    <dbReference type="NCBI Taxonomy" id="160290"/>
    <lineage>
        <taxon>Eukaryota</taxon>
        <taxon>Fungi</taxon>
        <taxon>Dikarya</taxon>
        <taxon>Ascomycota</taxon>
        <taxon>Pezizomycotina</taxon>
        <taxon>Sordariomycetes</taxon>
        <taxon>Hypocreomycetidae</taxon>
        <taxon>Hypocreales</taxon>
        <taxon>Bionectriaceae</taxon>
        <taxon>Clonostachys</taxon>
    </lineage>
</organism>
<dbReference type="Proteomes" id="UP000754883">
    <property type="component" value="Unassembled WGS sequence"/>
</dbReference>